<dbReference type="Proteomes" id="UP000187203">
    <property type="component" value="Unassembled WGS sequence"/>
</dbReference>
<proteinExistence type="predicted"/>
<reference evidence="3" key="1">
    <citation type="submission" date="2013-09" db="EMBL/GenBank/DDBJ databases">
        <title>Corchorus olitorius genome sequencing.</title>
        <authorList>
            <person name="Alam M."/>
            <person name="Haque M.S."/>
            <person name="Islam M.S."/>
            <person name="Emdad E.M."/>
            <person name="Islam M.M."/>
            <person name="Ahmed B."/>
            <person name="Halim A."/>
            <person name="Hossen Q.M.M."/>
            <person name="Hossain M.Z."/>
            <person name="Ahmed R."/>
            <person name="Khan M.M."/>
            <person name="Islam R."/>
            <person name="Rashid M.M."/>
            <person name="Khan S.A."/>
            <person name="Rahman M.S."/>
            <person name="Alam M."/>
            <person name="Yahiya A.S."/>
            <person name="Khan M.S."/>
            <person name="Azam M.S."/>
            <person name="Haque T."/>
            <person name="Lashkar M.Z.H."/>
            <person name="Akhand A.I."/>
            <person name="Morshed G."/>
            <person name="Roy S."/>
            <person name="Uddin K.S."/>
            <person name="Rabeya T."/>
            <person name="Hossain A.S."/>
            <person name="Chowdhury A."/>
            <person name="Snigdha A.R."/>
            <person name="Mortoza M.S."/>
            <person name="Matin S.A."/>
            <person name="Hoque S.M.E."/>
            <person name="Islam M.K."/>
            <person name="Roy D.K."/>
            <person name="Haider R."/>
            <person name="Moosa M.M."/>
            <person name="Elias S.M."/>
            <person name="Hasan A.M."/>
            <person name="Jahan S."/>
            <person name="Shafiuddin M."/>
            <person name="Mahmood N."/>
            <person name="Shommy N.S."/>
        </authorList>
    </citation>
    <scope>NUCLEOTIDE SEQUENCE [LARGE SCALE GENOMIC DNA]</scope>
    <source>
        <strain evidence="3">cv. O-4</strain>
    </source>
</reference>
<evidence type="ECO:0000256" key="1">
    <source>
        <dbReference type="SAM" id="MobiDB-lite"/>
    </source>
</evidence>
<sequence>MVENGNIDWYLEHEVEEPVEALHMLEGPVAEPTVTTDNVFDVNVEEVLVDPVEAEVDVEVHVMDDLEHPYFSPTTQPPVDDGETVDEEGFSQQTMESSSATVNEPRTASQPPNSQNPTRELHTHPNTQIPSNSQPAQNTATASVRVKKGAASSSATGSAAGSGPARVKVKALAFPAVMATATVTAGPSSSQDLRANQMQKRMVKQKQQWKHPGVSFADNDGRLYGQIGIGRTSPLSKSKGTKFMTGKKFVPSSSIGASGCNGKKNQPPAGPNYKPSKRRMTGLGICPETGRFITSLGEPSQKSASIGNSQKKARTIADSLNDGASSRTDMGPKDGYDV</sequence>
<comment type="caution">
    <text evidence="2">The sequence shown here is derived from an EMBL/GenBank/DDBJ whole genome shotgun (WGS) entry which is preliminary data.</text>
</comment>
<feature type="compositionally biased region" description="Low complexity" evidence="1">
    <location>
        <begin position="149"/>
        <end position="163"/>
    </location>
</feature>
<feature type="region of interest" description="Disordered" evidence="1">
    <location>
        <begin position="254"/>
        <end position="338"/>
    </location>
</feature>
<evidence type="ECO:0000313" key="3">
    <source>
        <dbReference type="Proteomes" id="UP000187203"/>
    </source>
</evidence>
<feature type="compositionally biased region" description="Polar residues" evidence="1">
    <location>
        <begin position="90"/>
        <end position="142"/>
    </location>
</feature>
<organism evidence="2 3">
    <name type="scientific">Corchorus olitorius</name>
    <dbReference type="NCBI Taxonomy" id="93759"/>
    <lineage>
        <taxon>Eukaryota</taxon>
        <taxon>Viridiplantae</taxon>
        <taxon>Streptophyta</taxon>
        <taxon>Embryophyta</taxon>
        <taxon>Tracheophyta</taxon>
        <taxon>Spermatophyta</taxon>
        <taxon>Magnoliopsida</taxon>
        <taxon>eudicotyledons</taxon>
        <taxon>Gunneridae</taxon>
        <taxon>Pentapetalae</taxon>
        <taxon>rosids</taxon>
        <taxon>malvids</taxon>
        <taxon>Malvales</taxon>
        <taxon>Malvaceae</taxon>
        <taxon>Grewioideae</taxon>
        <taxon>Apeibeae</taxon>
        <taxon>Corchorus</taxon>
    </lineage>
</organism>
<gene>
    <name evidence="2" type="ORF">COLO4_17134</name>
</gene>
<evidence type="ECO:0000313" key="2">
    <source>
        <dbReference type="EMBL" id="OMO93067.1"/>
    </source>
</evidence>
<accession>A0A1R3JE41</accession>
<feature type="compositionally biased region" description="Acidic residues" evidence="1">
    <location>
        <begin position="80"/>
        <end position="89"/>
    </location>
</feature>
<feature type="region of interest" description="Disordered" evidence="1">
    <location>
        <begin position="67"/>
        <end position="166"/>
    </location>
</feature>
<name>A0A1R3JE41_9ROSI</name>
<dbReference type="EMBL" id="AWUE01016298">
    <property type="protein sequence ID" value="OMO93067.1"/>
    <property type="molecule type" value="Genomic_DNA"/>
</dbReference>
<feature type="compositionally biased region" description="Polar residues" evidence="1">
    <location>
        <begin position="297"/>
        <end position="310"/>
    </location>
</feature>
<dbReference type="AlphaFoldDB" id="A0A1R3JE41"/>
<keyword evidence="3" id="KW-1185">Reference proteome</keyword>
<protein>
    <submittedName>
        <fullName evidence="2">Uncharacterized protein</fullName>
    </submittedName>
</protein>